<dbReference type="AlphaFoldDB" id="A0AAE0JZ00"/>
<accession>A0AAE0JZ00</accession>
<keyword evidence="3" id="KW-1185">Reference proteome</keyword>
<evidence type="ECO:0000313" key="2">
    <source>
        <dbReference type="EMBL" id="KAK3366637.1"/>
    </source>
</evidence>
<gene>
    <name evidence="2" type="ORF">B0T24DRAFT_681842</name>
</gene>
<feature type="region of interest" description="Disordered" evidence="1">
    <location>
        <begin position="1"/>
        <end position="20"/>
    </location>
</feature>
<protein>
    <submittedName>
        <fullName evidence="2">Uncharacterized protein</fullName>
    </submittedName>
</protein>
<organism evidence="2 3">
    <name type="scientific">Lasiosphaeria ovina</name>
    <dbReference type="NCBI Taxonomy" id="92902"/>
    <lineage>
        <taxon>Eukaryota</taxon>
        <taxon>Fungi</taxon>
        <taxon>Dikarya</taxon>
        <taxon>Ascomycota</taxon>
        <taxon>Pezizomycotina</taxon>
        <taxon>Sordariomycetes</taxon>
        <taxon>Sordariomycetidae</taxon>
        <taxon>Sordariales</taxon>
        <taxon>Lasiosphaeriaceae</taxon>
        <taxon>Lasiosphaeria</taxon>
    </lineage>
</organism>
<name>A0AAE0JZ00_9PEZI</name>
<comment type="caution">
    <text evidence="2">The sequence shown here is derived from an EMBL/GenBank/DDBJ whole genome shotgun (WGS) entry which is preliminary data.</text>
</comment>
<proteinExistence type="predicted"/>
<evidence type="ECO:0000313" key="3">
    <source>
        <dbReference type="Proteomes" id="UP001287356"/>
    </source>
</evidence>
<dbReference type="EMBL" id="JAULSN010000007">
    <property type="protein sequence ID" value="KAK3366637.1"/>
    <property type="molecule type" value="Genomic_DNA"/>
</dbReference>
<reference evidence="2" key="1">
    <citation type="journal article" date="2023" name="Mol. Phylogenet. Evol.">
        <title>Genome-scale phylogeny and comparative genomics of the fungal order Sordariales.</title>
        <authorList>
            <person name="Hensen N."/>
            <person name="Bonometti L."/>
            <person name="Westerberg I."/>
            <person name="Brannstrom I.O."/>
            <person name="Guillou S."/>
            <person name="Cros-Aarteil S."/>
            <person name="Calhoun S."/>
            <person name="Haridas S."/>
            <person name="Kuo A."/>
            <person name="Mondo S."/>
            <person name="Pangilinan J."/>
            <person name="Riley R."/>
            <person name="LaButti K."/>
            <person name="Andreopoulos B."/>
            <person name="Lipzen A."/>
            <person name="Chen C."/>
            <person name="Yan M."/>
            <person name="Daum C."/>
            <person name="Ng V."/>
            <person name="Clum A."/>
            <person name="Steindorff A."/>
            <person name="Ohm R.A."/>
            <person name="Martin F."/>
            <person name="Silar P."/>
            <person name="Natvig D.O."/>
            <person name="Lalanne C."/>
            <person name="Gautier V."/>
            <person name="Ament-Velasquez S.L."/>
            <person name="Kruys A."/>
            <person name="Hutchinson M.I."/>
            <person name="Powell A.J."/>
            <person name="Barry K."/>
            <person name="Miller A.N."/>
            <person name="Grigoriev I.V."/>
            <person name="Debuchy R."/>
            <person name="Gladieux P."/>
            <person name="Hiltunen Thoren M."/>
            <person name="Johannesson H."/>
        </authorList>
    </citation>
    <scope>NUCLEOTIDE SEQUENCE</scope>
    <source>
        <strain evidence="2">CBS 958.72</strain>
    </source>
</reference>
<evidence type="ECO:0000256" key="1">
    <source>
        <dbReference type="SAM" id="MobiDB-lite"/>
    </source>
</evidence>
<dbReference type="Proteomes" id="UP001287356">
    <property type="component" value="Unassembled WGS sequence"/>
</dbReference>
<reference evidence="2" key="2">
    <citation type="submission" date="2023-06" db="EMBL/GenBank/DDBJ databases">
        <authorList>
            <consortium name="Lawrence Berkeley National Laboratory"/>
            <person name="Haridas S."/>
            <person name="Hensen N."/>
            <person name="Bonometti L."/>
            <person name="Westerberg I."/>
            <person name="Brannstrom I.O."/>
            <person name="Guillou S."/>
            <person name="Cros-Aarteil S."/>
            <person name="Calhoun S."/>
            <person name="Kuo A."/>
            <person name="Mondo S."/>
            <person name="Pangilinan J."/>
            <person name="Riley R."/>
            <person name="Labutti K."/>
            <person name="Andreopoulos B."/>
            <person name="Lipzen A."/>
            <person name="Chen C."/>
            <person name="Yanf M."/>
            <person name="Daum C."/>
            <person name="Ng V."/>
            <person name="Clum A."/>
            <person name="Steindorff A."/>
            <person name="Ohm R."/>
            <person name="Martin F."/>
            <person name="Silar P."/>
            <person name="Natvig D."/>
            <person name="Lalanne C."/>
            <person name="Gautier V."/>
            <person name="Ament-Velasquez S.L."/>
            <person name="Kruys A."/>
            <person name="Hutchinson M.I."/>
            <person name="Powell A.J."/>
            <person name="Barry K."/>
            <person name="Miller A.N."/>
            <person name="Grigoriev I.V."/>
            <person name="Debuchy R."/>
            <person name="Gladieux P."/>
            <person name="Thoren M.H."/>
            <person name="Johannesson H."/>
        </authorList>
    </citation>
    <scope>NUCLEOTIDE SEQUENCE</scope>
    <source>
        <strain evidence="2">CBS 958.72</strain>
    </source>
</reference>
<sequence length="103" mass="11859">MQSPSAPAVGGAPTQQQRNTEIKIAEVRWILEAQRRKFHMWQETGRVPGVRWDSGLKQWILGPAAWNRLIRRIGKMRVCRGASLPWLDLSIKLWGVDIRDDQS</sequence>